<dbReference type="SUPFAM" id="SSF103511">
    <property type="entry name" value="Chlorophyll a-b binding protein"/>
    <property type="match status" value="1"/>
</dbReference>
<dbReference type="InterPro" id="IPR022796">
    <property type="entry name" value="Chloroa_b-bind"/>
</dbReference>
<keyword evidence="1" id="KW-1133">Transmembrane helix</keyword>
<protein>
    <submittedName>
        <fullName evidence="2">Putative high light inducible protein</fullName>
    </submittedName>
</protein>
<reference evidence="3" key="1">
    <citation type="journal article" date="2014" name="Sci. Data">
        <title>Genomes of diverse isolates of the marine cyanobacterium Prochlorococcus.</title>
        <authorList>
            <person name="Biller S."/>
            <person name="Berube P."/>
            <person name="Thompson J."/>
            <person name="Kelly L."/>
            <person name="Roggensack S."/>
            <person name="Awad L."/>
            <person name="Roache-Johnson K."/>
            <person name="Ding H."/>
            <person name="Giovannoni S.J."/>
            <person name="Moore L.R."/>
            <person name="Chisholm S.W."/>
        </authorList>
    </citation>
    <scope>NUCLEOTIDE SEQUENCE [LARGE SCALE GENOMIC DNA]</scope>
    <source>
        <strain evidence="3">MIT 9201</strain>
    </source>
</reference>
<organism evidence="2 3">
    <name type="scientific">Prochlorococcus marinus str. MIT 9201</name>
    <dbReference type="NCBI Taxonomy" id="93057"/>
    <lineage>
        <taxon>Bacteria</taxon>
        <taxon>Bacillati</taxon>
        <taxon>Cyanobacteriota</taxon>
        <taxon>Cyanophyceae</taxon>
        <taxon>Synechococcales</taxon>
        <taxon>Prochlorococcaceae</taxon>
        <taxon>Prochlorococcus</taxon>
    </lineage>
</organism>
<keyword evidence="1" id="KW-0812">Transmembrane</keyword>
<keyword evidence="1" id="KW-0472">Membrane</keyword>
<evidence type="ECO:0000313" key="2">
    <source>
        <dbReference type="EMBL" id="KGF95806.1"/>
    </source>
</evidence>
<dbReference type="Pfam" id="PF00504">
    <property type="entry name" value="Chloroa_b-bind"/>
    <property type="match status" value="1"/>
</dbReference>
<dbReference type="EMBL" id="JNAL01000012">
    <property type="protein sequence ID" value="KGF95806.1"/>
    <property type="molecule type" value="Genomic_DNA"/>
</dbReference>
<dbReference type="Proteomes" id="UP000030355">
    <property type="component" value="Unassembled WGS sequence"/>
</dbReference>
<dbReference type="STRING" id="93057.EU95_1107"/>
<dbReference type="AlphaFoldDB" id="A0A0A2A4N3"/>
<comment type="caution">
    <text evidence="2">The sequence shown here is derived from an EMBL/GenBank/DDBJ whole genome shotgun (WGS) entry which is preliminary data.</text>
</comment>
<name>A0A0A2A4N3_PROMR</name>
<feature type="transmembrane region" description="Helical" evidence="1">
    <location>
        <begin position="77"/>
        <end position="96"/>
    </location>
</feature>
<evidence type="ECO:0000256" key="1">
    <source>
        <dbReference type="SAM" id="Phobius"/>
    </source>
</evidence>
<feature type="transmembrane region" description="Helical" evidence="1">
    <location>
        <begin position="20"/>
        <end position="39"/>
    </location>
</feature>
<accession>A0A0A2A4N3</accession>
<gene>
    <name evidence="2" type="ORF">EU95_1107</name>
</gene>
<dbReference type="Gene3D" id="1.10.3460.10">
    <property type="entry name" value="Chlorophyll a/b binding protein domain"/>
    <property type="match status" value="1"/>
</dbReference>
<dbReference type="eggNOG" id="ENOG5032MCI">
    <property type="taxonomic scope" value="Bacteria"/>
</dbReference>
<evidence type="ECO:0000313" key="3">
    <source>
        <dbReference type="Proteomes" id="UP000030355"/>
    </source>
</evidence>
<proteinExistence type="predicted"/>
<sequence length="100" mass="11722">MSFTLWLQIDHIRNLKMDALTSFIVVIVAITIQFSLYTIKRLQEPLEPNYLIEKNSKKIKNYMGKFWKNAEITNGRLAMIGFFALIINYGFFGWIIPGFI</sequence>